<comment type="caution">
    <text evidence="4">The sequence shown here is derived from an EMBL/GenBank/DDBJ whole genome shotgun (WGS) entry which is preliminary data.</text>
</comment>
<reference evidence="4 5" key="1">
    <citation type="submission" date="2019-12" db="EMBL/GenBank/DDBJ databases">
        <title>Genomic-based taxomic classification of the family Erythrobacteraceae.</title>
        <authorList>
            <person name="Xu L."/>
        </authorList>
    </citation>
    <scope>NUCLEOTIDE SEQUENCE [LARGE SCALE GENOMIC DNA]</scope>
    <source>
        <strain evidence="4 5">MCCC 1A09962</strain>
    </source>
</reference>
<dbReference type="PANTHER" id="PTHR45947:SF3">
    <property type="entry name" value="SULFOQUINOVOSYL TRANSFERASE SQD2"/>
    <property type="match status" value="1"/>
</dbReference>
<feature type="compositionally biased region" description="Basic and acidic residues" evidence="1">
    <location>
        <begin position="194"/>
        <end position="206"/>
    </location>
</feature>
<dbReference type="Gene3D" id="3.40.50.2000">
    <property type="entry name" value="Glycogen Phosphorylase B"/>
    <property type="match status" value="2"/>
</dbReference>
<dbReference type="Pfam" id="PF13579">
    <property type="entry name" value="Glyco_trans_4_4"/>
    <property type="match status" value="1"/>
</dbReference>
<protein>
    <submittedName>
        <fullName evidence="4">Glycosyltransferase</fullName>
    </submittedName>
</protein>
<name>A0A844ZE46_9SPHN</name>
<keyword evidence="4" id="KW-0808">Transferase</keyword>
<dbReference type="PANTHER" id="PTHR45947">
    <property type="entry name" value="SULFOQUINOVOSYL TRANSFERASE SQD2"/>
    <property type="match status" value="1"/>
</dbReference>
<proteinExistence type="predicted"/>
<evidence type="ECO:0000259" key="3">
    <source>
        <dbReference type="Pfam" id="PF13579"/>
    </source>
</evidence>
<dbReference type="GO" id="GO:0016757">
    <property type="term" value="F:glycosyltransferase activity"/>
    <property type="evidence" value="ECO:0007669"/>
    <property type="project" value="InterPro"/>
</dbReference>
<organism evidence="4 5">
    <name type="scientific">Parapontixanthobacter aurantiacus</name>
    <dbReference type="NCBI Taxonomy" id="1463599"/>
    <lineage>
        <taxon>Bacteria</taxon>
        <taxon>Pseudomonadati</taxon>
        <taxon>Pseudomonadota</taxon>
        <taxon>Alphaproteobacteria</taxon>
        <taxon>Sphingomonadales</taxon>
        <taxon>Erythrobacteraceae</taxon>
        <taxon>Parapontixanthobacter</taxon>
    </lineage>
</organism>
<dbReference type="InterPro" id="IPR001296">
    <property type="entry name" value="Glyco_trans_1"/>
</dbReference>
<dbReference type="InterPro" id="IPR028098">
    <property type="entry name" value="Glyco_trans_4-like_N"/>
</dbReference>
<feature type="domain" description="Glycosyl transferase family 1" evidence="2">
    <location>
        <begin position="205"/>
        <end position="368"/>
    </location>
</feature>
<evidence type="ECO:0000259" key="2">
    <source>
        <dbReference type="Pfam" id="PF00534"/>
    </source>
</evidence>
<dbReference type="InterPro" id="IPR050194">
    <property type="entry name" value="Glycosyltransferase_grp1"/>
</dbReference>
<feature type="region of interest" description="Disordered" evidence="1">
    <location>
        <begin position="179"/>
        <end position="209"/>
    </location>
</feature>
<evidence type="ECO:0000313" key="4">
    <source>
        <dbReference type="EMBL" id="MXO86791.1"/>
    </source>
</evidence>
<feature type="domain" description="Glycosyltransferase subfamily 4-like N-terminal" evidence="3">
    <location>
        <begin position="37"/>
        <end position="169"/>
    </location>
</feature>
<dbReference type="EMBL" id="WTYW01000004">
    <property type="protein sequence ID" value="MXO86791.1"/>
    <property type="molecule type" value="Genomic_DNA"/>
</dbReference>
<dbReference type="Pfam" id="PF00534">
    <property type="entry name" value="Glycos_transf_1"/>
    <property type="match status" value="1"/>
</dbReference>
<accession>A0A844ZE46</accession>
<dbReference type="OrthoDB" id="5443996at2"/>
<dbReference type="SUPFAM" id="SSF53756">
    <property type="entry name" value="UDP-Glycosyltransferase/glycogen phosphorylase"/>
    <property type="match status" value="1"/>
</dbReference>
<sequence>MMPQKTGSKSTGQPRLALIVTDVYAFNVLGRGQLEFFRNQGVMLDLYCGGSKEGLAELKRRNLGRVFAIALRREPRPFWDLLALVQLVFFLTVNRYDSVVCSTPKAMLLGSIAGAMGRQKYRVALIRGRAYENYVGFKRWIFVTLDRLALASAHRTIFISHSQHEAFMKDGLSKKILPEDAVPGHGSSNGVDTSRFKPREPSEKAALRQQAGLSEDSFVIVVVGRIAPDKGTRLALKLMRALRDLPNVVCVFVGNFEDDALRAELEDADDARVRHQPACSNVEDWFALADLNLMPSSREGFGNVAIEAAASGVLTVAFDVVGLRDSVSDGISGHLFTYGDIKAVERQVRSMILRRQDLHAEGETARRWAVEHFDQQTVWSNYLSLFLPRHFG</sequence>
<keyword evidence="5" id="KW-1185">Reference proteome</keyword>
<evidence type="ECO:0000313" key="5">
    <source>
        <dbReference type="Proteomes" id="UP000433104"/>
    </source>
</evidence>
<dbReference type="AlphaFoldDB" id="A0A844ZE46"/>
<evidence type="ECO:0000256" key="1">
    <source>
        <dbReference type="SAM" id="MobiDB-lite"/>
    </source>
</evidence>
<dbReference type="Proteomes" id="UP000433104">
    <property type="component" value="Unassembled WGS sequence"/>
</dbReference>
<gene>
    <name evidence="4" type="ORF">GRI38_12220</name>
</gene>